<evidence type="ECO:0000313" key="1">
    <source>
        <dbReference type="EMBL" id="KAA6414517.1"/>
    </source>
</evidence>
<reference evidence="1 2" key="1">
    <citation type="submission" date="2019-09" db="EMBL/GenBank/DDBJ databases">
        <title>The hologenome of the rock-dwelling lichen Lasallia pustulata.</title>
        <authorList>
            <person name="Greshake Tzovaras B."/>
            <person name="Segers F."/>
            <person name="Bicker A."/>
            <person name="Dal Grande F."/>
            <person name="Otte J."/>
            <person name="Hankeln T."/>
            <person name="Schmitt I."/>
            <person name="Ebersberger I."/>
        </authorList>
    </citation>
    <scope>NUCLEOTIDE SEQUENCE [LARGE SCALE GENOMIC DNA]</scope>
    <source>
        <strain evidence="1">A1-1</strain>
    </source>
</reference>
<name>A0A5M8PYH9_9LECA</name>
<dbReference type="EMBL" id="VXIT01000002">
    <property type="protein sequence ID" value="KAA6414517.1"/>
    <property type="molecule type" value="Genomic_DNA"/>
</dbReference>
<accession>A0A5M8PYH9</accession>
<evidence type="ECO:0000313" key="2">
    <source>
        <dbReference type="Proteomes" id="UP000324767"/>
    </source>
</evidence>
<gene>
    <name evidence="1" type="ORF">FRX48_01266</name>
</gene>
<organism evidence="1 2">
    <name type="scientific">Lasallia pustulata</name>
    <dbReference type="NCBI Taxonomy" id="136370"/>
    <lineage>
        <taxon>Eukaryota</taxon>
        <taxon>Fungi</taxon>
        <taxon>Dikarya</taxon>
        <taxon>Ascomycota</taxon>
        <taxon>Pezizomycotina</taxon>
        <taxon>Lecanoromycetes</taxon>
        <taxon>OSLEUM clade</taxon>
        <taxon>Umbilicariomycetidae</taxon>
        <taxon>Umbilicariales</taxon>
        <taxon>Umbilicariaceae</taxon>
        <taxon>Lasallia</taxon>
    </lineage>
</organism>
<protein>
    <submittedName>
        <fullName evidence="1">Uncharacterized protein</fullName>
    </submittedName>
</protein>
<dbReference type="Proteomes" id="UP000324767">
    <property type="component" value="Unassembled WGS sequence"/>
</dbReference>
<proteinExistence type="predicted"/>
<sequence>MEPTCPIPTPMRWHSDIYNILPSFSFQRNCCSRCFPIEYPPSTISHLTMRVSSLLTFSVLALVAPITAAPQLSDTYDLESTSTSTDYVATGGPIITAAAAHIDPSGNLDILIEGASTRTFHISTGGAHFSQQSGQYKSLGTGSRHHHHATGLYSFVAGTGVVPTPTMSLSGYDIPLLGLPKTSQDSKR</sequence>
<comment type="caution">
    <text evidence="1">The sequence shown here is derived from an EMBL/GenBank/DDBJ whole genome shotgun (WGS) entry which is preliminary data.</text>
</comment>
<dbReference type="AlphaFoldDB" id="A0A5M8PYH9"/>